<dbReference type="InterPro" id="IPR038673">
    <property type="entry name" value="OprB_sf"/>
</dbReference>
<dbReference type="GO" id="GO:0008643">
    <property type="term" value="P:carbohydrate transport"/>
    <property type="evidence" value="ECO:0007669"/>
    <property type="project" value="InterPro"/>
</dbReference>
<comment type="similarity">
    <text evidence="1">Belongs to the OprB family.</text>
</comment>
<dbReference type="AlphaFoldDB" id="A0A1B1C3D3"/>
<name>A0A1B1C3D3_9VIBR</name>
<organism evidence="3">
    <name type="scientific">Vibrio crassostreae 9CS106</name>
    <dbReference type="NCBI Taxonomy" id="1191300"/>
    <lineage>
        <taxon>Bacteria</taxon>
        <taxon>Pseudomonadati</taxon>
        <taxon>Pseudomonadota</taxon>
        <taxon>Gammaproteobacteria</taxon>
        <taxon>Vibrionales</taxon>
        <taxon>Vibrionaceae</taxon>
        <taxon>Vibrio</taxon>
    </lineage>
</organism>
<feature type="signal peptide" evidence="2">
    <location>
        <begin position="1"/>
        <end position="34"/>
    </location>
</feature>
<evidence type="ECO:0000313" key="3">
    <source>
        <dbReference type="EMBL" id="ANP79282.1"/>
    </source>
</evidence>
<feature type="chain" id="PRO_5045389878" evidence="2">
    <location>
        <begin position="35"/>
        <end position="376"/>
    </location>
</feature>
<evidence type="ECO:0000256" key="2">
    <source>
        <dbReference type="SAM" id="SignalP"/>
    </source>
</evidence>
<dbReference type="GO" id="GO:0016020">
    <property type="term" value="C:membrane"/>
    <property type="evidence" value="ECO:0007669"/>
    <property type="project" value="InterPro"/>
</dbReference>
<dbReference type="GO" id="GO:0015288">
    <property type="term" value="F:porin activity"/>
    <property type="evidence" value="ECO:0007669"/>
    <property type="project" value="InterPro"/>
</dbReference>
<gene>
    <name evidence="3" type="ORF">A134_23490</name>
</gene>
<accession>A0A1B1C3D3</accession>
<dbReference type="Gene3D" id="2.40.160.180">
    <property type="entry name" value="Carbohydrate-selective porin OprB"/>
    <property type="match status" value="1"/>
</dbReference>
<keyword evidence="2" id="KW-0732">Signal</keyword>
<sequence length="376" mass="41777">MSENVPFTKKTKRFWLTLLGAVMFVFGTPTLTNAAEDKALKGAVDYYVFGLTSSESLPNKDSSAAAGIARITLNWLAYQKESDTGALQLRVDHKHGYTDSTPSEFVMGNVGGFGLIQPAFSDIGLRLTNLYWTQTFNKQSTDMMVGFLDTTDYVDTYQLGNPYYGFSNLQFSTGSGSIPIPDESTFGGVLRHMMSENYYFYASFSDAKADSTKPFDGVEQFINDNQYFKSLEIGWVESKDDFYLKNSHLTVWHSDGPKEKASENYGANWSSIYKTGSWIPFFRAGVAQGPEALYKSSVVFGTGYSGVGSGMLGIALGWAKPNAELDDSYNSEIYYRMNWGALSLTPNVQYLHTLPFNSKADDSWIIGLRGNLHFGF</sequence>
<dbReference type="EMBL" id="CP016230">
    <property type="protein sequence ID" value="ANP79282.1"/>
    <property type="molecule type" value="Genomic_DNA"/>
</dbReference>
<protein>
    <submittedName>
        <fullName evidence="3">Porin</fullName>
    </submittedName>
</protein>
<proteinExistence type="inferred from homology"/>
<reference evidence="3" key="1">
    <citation type="journal article" date="2012" name="Science">
        <title>Ecological populations of bacteria act as socially cohesive units of antibiotic production and resistance.</title>
        <authorList>
            <person name="Cordero O.X."/>
            <person name="Wildschutte H."/>
            <person name="Kirkup B."/>
            <person name="Proehl S."/>
            <person name="Ngo L."/>
            <person name="Hussain F."/>
            <person name="Le Roux F."/>
            <person name="Mincer T."/>
            <person name="Polz M.F."/>
        </authorList>
    </citation>
    <scope>NUCLEOTIDE SEQUENCE</scope>
    <source>
        <strain evidence="3">9CS106</strain>
    </source>
</reference>
<reference evidence="3" key="2">
    <citation type="submission" date="2016-06" db="EMBL/GenBank/DDBJ databases">
        <title>Adaptive Radiation by Waves of Gene Transfer Leads to Fine-Scale Resource Partitioning in Marine Microbes.</title>
        <authorList>
            <person name="Hehemann J.-H."/>
            <person name="Arevalo P."/>
            <person name="Datta M.S."/>
            <person name="Yu X."/>
            <person name="Corzett C."/>
            <person name="Henschel A."/>
            <person name="Preheim S.P."/>
            <person name="Timberlake S."/>
            <person name="Alm E.J."/>
            <person name="Polz M.F."/>
        </authorList>
    </citation>
    <scope>NUCLEOTIDE SEQUENCE</scope>
    <source>
        <strain evidence="3">9CS106</strain>
    </source>
</reference>
<evidence type="ECO:0000256" key="1">
    <source>
        <dbReference type="ARBA" id="ARBA00008769"/>
    </source>
</evidence>